<dbReference type="OrthoDB" id="510539at2759"/>
<dbReference type="SUPFAM" id="SSF55486">
    <property type="entry name" value="Metalloproteases ('zincins'), catalytic domain"/>
    <property type="match status" value="1"/>
</dbReference>
<dbReference type="Gene3D" id="2.60.40.1910">
    <property type="match status" value="1"/>
</dbReference>
<evidence type="ECO:0000313" key="15">
    <source>
        <dbReference type="EMBL" id="VDD89263.1"/>
    </source>
</evidence>
<evidence type="ECO:0000256" key="6">
    <source>
        <dbReference type="ARBA" id="ARBA00023049"/>
    </source>
</evidence>
<feature type="binding site" evidence="8">
    <location>
        <position position="426"/>
    </location>
    <ligand>
        <name>Zn(2+)</name>
        <dbReference type="ChEBI" id="CHEBI:29105"/>
        <note>catalytic</note>
    </ligand>
</feature>
<keyword evidence="11" id="KW-1133">Transmembrane helix</keyword>
<dbReference type="EMBL" id="UXUI01007740">
    <property type="protein sequence ID" value="VDD89263.1"/>
    <property type="molecule type" value="Genomic_DNA"/>
</dbReference>
<dbReference type="Gene3D" id="1.10.390.10">
    <property type="entry name" value="Neutral Protease Domain 2"/>
    <property type="match status" value="1"/>
</dbReference>
<dbReference type="InterPro" id="IPR027268">
    <property type="entry name" value="Peptidase_M4/M1_CTD_sf"/>
</dbReference>
<gene>
    <name evidence="15" type="ORF">EVEC_LOCUS4016</name>
</gene>
<dbReference type="GO" id="GO:0005615">
    <property type="term" value="C:extracellular space"/>
    <property type="evidence" value="ECO:0007669"/>
    <property type="project" value="TreeGrafter"/>
</dbReference>
<feature type="site" description="Transition state stabilizer" evidence="9">
    <location>
        <position position="511"/>
    </location>
</feature>
<dbReference type="InterPro" id="IPR001930">
    <property type="entry name" value="Peptidase_M1"/>
</dbReference>
<evidence type="ECO:0000259" key="12">
    <source>
        <dbReference type="Pfam" id="PF01433"/>
    </source>
</evidence>
<keyword evidence="11" id="KW-0472">Membrane</keyword>
<keyword evidence="11" id="KW-0812">Transmembrane</keyword>
<dbReference type="PANTHER" id="PTHR11533">
    <property type="entry name" value="PROTEASE M1 ZINC METALLOPROTEASE"/>
    <property type="match status" value="1"/>
</dbReference>
<evidence type="ECO:0000259" key="13">
    <source>
        <dbReference type="Pfam" id="PF11838"/>
    </source>
</evidence>
<dbReference type="Gene3D" id="1.25.50.20">
    <property type="match status" value="1"/>
</dbReference>
<dbReference type="InterPro" id="IPR024571">
    <property type="entry name" value="ERAP1-like_C_dom"/>
</dbReference>
<dbReference type="GO" id="GO:0008270">
    <property type="term" value="F:zinc ion binding"/>
    <property type="evidence" value="ECO:0007669"/>
    <property type="project" value="InterPro"/>
</dbReference>
<feature type="region of interest" description="Disordered" evidence="10">
    <location>
        <begin position="622"/>
        <end position="648"/>
    </location>
</feature>
<organism evidence="17">
    <name type="scientific">Enterobius vermicularis</name>
    <name type="common">Human pinworm</name>
    <dbReference type="NCBI Taxonomy" id="51028"/>
    <lineage>
        <taxon>Eukaryota</taxon>
        <taxon>Metazoa</taxon>
        <taxon>Ecdysozoa</taxon>
        <taxon>Nematoda</taxon>
        <taxon>Chromadorea</taxon>
        <taxon>Rhabditida</taxon>
        <taxon>Spirurina</taxon>
        <taxon>Oxyuridomorpha</taxon>
        <taxon>Oxyuroidea</taxon>
        <taxon>Oxyuridae</taxon>
        <taxon>Enterobius</taxon>
    </lineage>
</organism>
<dbReference type="PANTHER" id="PTHR11533:SF21">
    <property type="entry name" value="AMINOPEPTIDASE"/>
    <property type="match status" value="1"/>
</dbReference>
<evidence type="ECO:0000313" key="17">
    <source>
        <dbReference type="WBParaSite" id="EVEC_0000430801-mRNA-1"/>
    </source>
</evidence>
<feature type="binding site" evidence="8">
    <location>
        <position position="430"/>
    </location>
    <ligand>
        <name>Zn(2+)</name>
        <dbReference type="ChEBI" id="CHEBI:29105"/>
        <note>catalytic</note>
    </ligand>
</feature>
<evidence type="ECO:0000256" key="8">
    <source>
        <dbReference type="PIRSR" id="PIRSR634016-3"/>
    </source>
</evidence>
<evidence type="ECO:0000256" key="7">
    <source>
        <dbReference type="PIRSR" id="PIRSR634016-1"/>
    </source>
</evidence>
<dbReference type="InterPro" id="IPR045357">
    <property type="entry name" value="Aminopeptidase_N-like_N"/>
</dbReference>
<dbReference type="InterPro" id="IPR042097">
    <property type="entry name" value="Aminopeptidase_N-like_N_sf"/>
</dbReference>
<dbReference type="Gene3D" id="2.60.40.1730">
    <property type="entry name" value="tricorn interacting facor f3 domain"/>
    <property type="match status" value="1"/>
</dbReference>
<feature type="domain" description="Peptidase M1 membrane alanine aminopeptidase" evidence="12">
    <location>
        <begin position="343"/>
        <end position="575"/>
    </location>
</feature>
<evidence type="ECO:0000256" key="5">
    <source>
        <dbReference type="ARBA" id="ARBA00022833"/>
    </source>
</evidence>
<reference evidence="17" key="1">
    <citation type="submission" date="2016-04" db="UniProtKB">
        <authorList>
            <consortium name="WormBaseParasite"/>
        </authorList>
    </citation>
    <scope>IDENTIFICATION</scope>
</reference>
<dbReference type="InterPro" id="IPR050344">
    <property type="entry name" value="Peptidase_M1_aminopeptidases"/>
</dbReference>
<keyword evidence="3 8" id="KW-0479">Metal-binding</keyword>
<dbReference type="Pfam" id="PF11838">
    <property type="entry name" value="ERAP1_C"/>
    <property type="match status" value="1"/>
</dbReference>
<keyword evidence="2" id="KW-0645">Protease</keyword>
<dbReference type="Pfam" id="PF01433">
    <property type="entry name" value="Peptidase_M1"/>
    <property type="match status" value="1"/>
</dbReference>
<feature type="compositionally biased region" description="Basic residues" evidence="10">
    <location>
        <begin position="701"/>
        <end position="713"/>
    </location>
</feature>
<accession>A0A158QA75</accession>
<keyword evidence="16" id="KW-1185">Reference proteome</keyword>
<name>A0A158QA75_ENTVE</name>
<feature type="region of interest" description="Disordered" evidence="10">
    <location>
        <begin position="701"/>
        <end position="720"/>
    </location>
</feature>
<dbReference type="PRINTS" id="PR00756">
    <property type="entry name" value="ALADIPTASE"/>
</dbReference>
<dbReference type="GO" id="GO:0006508">
    <property type="term" value="P:proteolysis"/>
    <property type="evidence" value="ECO:0007669"/>
    <property type="project" value="UniProtKB-KW"/>
</dbReference>
<dbReference type="CDD" id="cd09601">
    <property type="entry name" value="M1_APN-Q_like"/>
    <property type="match status" value="1"/>
</dbReference>
<feature type="binding site" evidence="8">
    <location>
        <position position="449"/>
    </location>
    <ligand>
        <name>Zn(2+)</name>
        <dbReference type="ChEBI" id="CHEBI:29105"/>
        <note>catalytic</note>
    </ligand>
</feature>
<dbReference type="GO" id="GO:0005737">
    <property type="term" value="C:cytoplasm"/>
    <property type="evidence" value="ECO:0007669"/>
    <property type="project" value="TreeGrafter"/>
</dbReference>
<evidence type="ECO:0000256" key="10">
    <source>
        <dbReference type="SAM" id="MobiDB-lite"/>
    </source>
</evidence>
<evidence type="ECO:0000256" key="2">
    <source>
        <dbReference type="ARBA" id="ARBA00022670"/>
    </source>
</evidence>
<keyword evidence="4" id="KW-0378">Hydrolase</keyword>
<evidence type="ECO:0000256" key="9">
    <source>
        <dbReference type="PIRSR" id="PIRSR634016-4"/>
    </source>
</evidence>
<dbReference type="GO" id="GO:0043171">
    <property type="term" value="P:peptide catabolic process"/>
    <property type="evidence" value="ECO:0007669"/>
    <property type="project" value="TreeGrafter"/>
</dbReference>
<evidence type="ECO:0000313" key="16">
    <source>
        <dbReference type="Proteomes" id="UP000274131"/>
    </source>
</evidence>
<feature type="transmembrane region" description="Helical" evidence="11">
    <location>
        <begin position="52"/>
        <end position="77"/>
    </location>
</feature>
<dbReference type="InterPro" id="IPR014782">
    <property type="entry name" value="Peptidase_M1_dom"/>
</dbReference>
<evidence type="ECO:0000256" key="1">
    <source>
        <dbReference type="ARBA" id="ARBA00010136"/>
    </source>
</evidence>
<feature type="active site" description="Proton acceptor" evidence="7">
    <location>
        <position position="427"/>
    </location>
</feature>
<comment type="cofactor">
    <cofactor evidence="8">
        <name>Zn(2+)</name>
        <dbReference type="ChEBI" id="CHEBI:29105"/>
    </cofactor>
    <text evidence="8">Binds 1 zinc ion per subunit.</text>
</comment>
<dbReference type="WBParaSite" id="EVEC_0000430801-mRNA-1">
    <property type="protein sequence ID" value="EVEC_0000430801-mRNA-1"/>
    <property type="gene ID" value="EVEC_0000430801"/>
</dbReference>
<evidence type="ECO:0000259" key="14">
    <source>
        <dbReference type="Pfam" id="PF17900"/>
    </source>
</evidence>
<comment type="similarity">
    <text evidence="1">Belongs to the peptidase M1 family.</text>
</comment>
<evidence type="ECO:0000256" key="3">
    <source>
        <dbReference type="ARBA" id="ARBA00022723"/>
    </source>
</evidence>
<protein>
    <submittedName>
        <fullName evidence="17">Peptidase_M1 domain-containing protein</fullName>
    </submittedName>
</protein>
<dbReference type="InterPro" id="IPR034016">
    <property type="entry name" value="M1_APN-typ"/>
</dbReference>
<keyword evidence="5 8" id="KW-0862">Zinc</keyword>
<dbReference type="GO" id="GO:0042277">
    <property type="term" value="F:peptide binding"/>
    <property type="evidence" value="ECO:0007669"/>
    <property type="project" value="TreeGrafter"/>
</dbReference>
<dbReference type="AlphaFoldDB" id="A0A158QA75"/>
<keyword evidence="6" id="KW-0482">Metalloprotease</keyword>
<feature type="domain" description="ERAP1-like C-terminal" evidence="13">
    <location>
        <begin position="817"/>
        <end position="1051"/>
    </location>
</feature>
<dbReference type="Proteomes" id="UP000274131">
    <property type="component" value="Unassembled WGS sequence"/>
</dbReference>
<evidence type="ECO:0000256" key="11">
    <source>
        <dbReference type="SAM" id="Phobius"/>
    </source>
</evidence>
<feature type="domain" description="Aminopeptidase N-like N-terminal" evidence="14">
    <location>
        <begin position="236"/>
        <end position="307"/>
    </location>
</feature>
<dbReference type="STRING" id="51028.A0A158QA75"/>
<dbReference type="SUPFAM" id="SSF63737">
    <property type="entry name" value="Leukotriene A4 hydrolase N-terminal domain"/>
    <property type="match status" value="1"/>
</dbReference>
<sequence>MYQISQLSINGNAMFSVFEVIKPAEVADYDESYHTNLSTTISEKTSDHVGRCILVSLIFAIFIFGIIVAFVVGHWIAQPEVHFEDSKNIKESQILELRDVYPPSSLYTPNEIFHYTSKAHIKKHRKVLLNPVPQNIFPIHYSIQVISFIYFKKLRRTRRRTKMTLLKINFQFDFTSFSTGRIVGNASILLNSLLNTTSKNITFHCGTNVYIDRVQLRYNGHILNIYIPEAVDKVISFTTNFEPTLARTFFPCWDEPQIKATFNLSAIHLRTITVLSNSAPQRVSSVNLGRDTILTVFHQTPPMSAYLVAFAVGPLVSIETRTNRNLPLKIWTFADNLENAKFAANFSPSMFDRLEHEFKVAILVLYPFSKLDFVAARSFPVGGMENWGLVIYNDNMLLLNSLLKDNSNLTVDLLDLRYGIEKIVTHELTHQWFGNLVTLNNWSEIWLNEGFASFYVYDALKDSHPYLTDIEYYLYLAQLQNKQTSDEKMSLVKHMRTEAEVERAFDRFHMYTKGCVIIEMTKNLVSDGEFRLSVQRYLKNNAFKAVGREALWKALPKHVTFGTEQEILENVIEPWLINNGMPEVTISRNYRDGTVRISQRTSDQNRYIIYLNNQTEKTTKRKYQNGPSLFGTPPLKKQRKTRSSTNSQVLNQGTELRFSDGSIPFDESLFDDVTSVTPLEDDHIPTHSEEIVNELLKRKAERKGKRIRPKKEKKPVCGGSQNYTGDNKVFAANAFLTVDEEQPQMLENKKARKLVINFESRAKFRRSERRKQHWIIPFSYQILSFSDDKSSLIQRFWLQNETLTFEDNSLKDDSALLANPDWMYPFRVNYDLSNWKLLVRMLNDNHEKIPVKSRIQLICDAEFYLKQSGVPEIYASLIGYLAKETDLGVLLHGLDSVYRFADLMKGSKLNERVFAFLAKAVKQIDKIFNESRANPEKAAVWLIDPERLIQLYQLRCATNLESCEEDKQVNKWIVASGVSESDYYLQLTAVCHHLFNGATRRELGLITDGLKQSTGKWSENLQLAICVQNEEILKRAVEHIVDTKNAAMYTAALQNNHFLFYNFKFRKLFWLAIGAMPLEERRMLFSAETKDSFHVGRVLVHLVRSESELHLLKRVMPSWSFHMQMHLQYVENKLRWISNIAVPRLEEFLVQDLSTEN</sequence>
<reference evidence="15 16" key="2">
    <citation type="submission" date="2018-10" db="EMBL/GenBank/DDBJ databases">
        <authorList>
            <consortium name="Pathogen Informatics"/>
        </authorList>
    </citation>
    <scope>NUCLEOTIDE SEQUENCE [LARGE SCALE GENOMIC DNA]</scope>
</reference>
<proteinExistence type="inferred from homology"/>
<dbReference type="GO" id="GO:0070006">
    <property type="term" value="F:metalloaminopeptidase activity"/>
    <property type="evidence" value="ECO:0007669"/>
    <property type="project" value="TreeGrafter"/>
</dbReference>
<evidence type="ECO:0000256" key="4">
    <source>
        <dbReference type="ARBA" id="ARBA00022801"/>
    </source>
</evidence>
<dbReference type="Pfam" id="PF17900">
    <property type="entry name" value="Peptidase_M1_N"/>
    <property type="match status" value="1"/>
</dbReference>
<dbReference type="GO" id="GO:0016020">
    <property type="term" value="C:membrane"/>
    <property type="evidence" value="ECO:0007669"/>
    <property type="project" value="TreeGrafter"/>
</dbReference>